<accession>A0A553NCY1</accession>
<dbReference type="GO" id="GO:0008270">
    <property type="term" value="F:zinc ion binding"/>
    <property type="evidence" value="ECO:0007669"/>
    <property type="project" value="UniProtKB-KW"/>
</dbReference>
<dbReference type="PANTHER" id="PTHR12522">
    <property type="entry name" value="ZINC-FINGER PROTEIN NOLZ1-RELATED"/>
    <property type="match status" value="1"/>
</dbReference>
<comment type="similarity">
    <text evidence="1">Belongs to the Elbow/Noc family.</text>
</comment>
<reference evidence="7 8" key="1">
    <citation type="journal article" date="2018" name="Nat. Ecol. Evol.">
        <title>Genomic signatures of mitonuclear coevolution across populations of Tigriopus californicus.</title>
        <authorList>
            <person name="Barreto F.S."/>
            <person name="Watson E.T."/>
            <person name="Lima T.G."/>
            <person name="Willett C.S."/>
            <person name="Edmands S."/>
            <person name="Li W."/>
            <person name="Burton R.S."/>
        </authorList>
    </citation>
    <scope>NUCLEOTIDE SEQUENCE [LARGE SCALE GENOMIC DNA]</scope>
    <source>
        <strain evidence="7 8">San Diego</strain>
    </source>
</reference>
<protein>
    <recommendedName>
        <fullName evidence="6">C2H2-type domain-containing protein</fullName>
    </recommendedName>
</protein>
<organism evidence="7 8">
    <name type="scientific">Tigriopus californicus</name>
    <name type="common">Marine copepod</name>
    <dbReference type="NCBI Taxonomy" id="6832"/>
    <lineage>
        <taxon>Eukaryota</taxon>
        <taxon>Metazoa</taxon>
        <taxon>Ecdysozoa</taxon>
        <taxon>Arthropoda</taxon>
        <taxon>Crustacea</taxon>
        <taxon>Multicrustacea</taxon>
        <taxon>Hexanauplia</taxon>
        <taxon>Copepoda</taxon>
        <taxon>Harpacticoida</taxon>
        <taxon>Harpacticidae</taxon>
        <taxon>Tigriopus</taxon>
    </lineage>
</organism>
<dbReference type="GO" id="GO:0005634">
    <property type="term" value="C:nucleus"/>
    <property type="evidence" value="ECO:0007669"/>
    <property type="project" value="TreeGrafter"/>
</dbReference>
<evidence type="ECO:0000256" key="1">
    <source>
        <dbReference type="ARBA" id="ARBA00010144"/>
    </source>
</evidence>
<dbReference type="GO" id="GO:0045892">
    <property type="term" value="P:negative regulation of DNA-templated transcription"/>
    <property type="evidence" value="ECO:0007669"/>
    <property type="project" value="TreeGrafter"/>
</dbReference>
<dbReference type="InterPro" id="IPR013087">
    <property type="entry name" value="Znf_C2H2_type"/>
</dbReference>
<evidence type="ECO:0000313" key="7">
    <source>
        <dbReference type="EMBL" id="TRY63301.1"/>
    </source>
</evidence>
<evidence type="ECO:0000256" key="3">
    <source>
        <dbReference type="ARBA" id="ARBA00022771"/>
    </source>
</evidence>
<feature type="domain" description="C2H2-type" evidence="6">
    <location>
        <begin position="48"/>
        <end position="81"/>
    </location>
</feature>
<sequence length="289" mass="31311">MPILLVTSLCSRLRRSFRGSFLLPRNDFTHDGNNNGQFTDRVILEFPFVCNWVQGAEYCGRRFSNSEDLMGHLRSHTSGAAASASSNATLAMLQAAQAQALMPPNPHVSTSALAMLQAQASKVAACITKTSSASERHHPYSRPNGVVPPSVGLPGGLGSLPPGFPPHLAAAMFPNPFVPSGMGGGPPPGMIPYPHLLYPKQIGSLQRPATMSELSMLNLFSLFAKEEHYEDQWKRACARAMSMTCTPVVTRHRSSFLSIGAIPKGKTNDVGHTFNPSKQRRSRENVLFV</sequence>
<dbReference type="AlphaFoldDB" id="A0A553NCY1"/>
<keyword evidence="3 5" id="KW-0863">Zinc-finger</keyword>
<name>A0A553NCY1_TIGCA</name>
<dbReference type="EMBL" id="VCGU01000458">
    <property type="protein sequence ID" value="TRY63301.1"/>
    <property type="molecule type" value="Genomic_DNA"/>
</dbReference>
<evidence type="ECO:0000256" key="4">
    <source>
        <dbReference type="ARBA" id="ARBA00022833"/>
    </source>
</evidence>
<keyword evidence="8" id="KW-1185">Reference proteome</keyword>
<dbReference type="Proteomes" id="UP000318571">
    <property type="component" value="Chromosome 10"/>
</dbReference>
<evidence type="ECO:0000256" key="2">
    <source>
        <dbReference type="ARBA" id="ARBA00022723"/>
    </source>
</evidence>
<comment type="caution">
    <text evidence="7">The sequence shown here is derived from an EMBL/GenBank/DDBJ whole genome shotgun (WGS) entry which is preliminary data.</text>
</comment>
<dbReference type="PANTHER" id="PTHR12522:SF4">
    <property type="entry name" value="ZINC FINGER PROTEIN ELBOW"/>
    <property type="match status" value="1"/>
</dbReference>
<evidence type="ECO:0000256" key="5">
    <source>
        <dbReference type="PROSITE-ProRule" id="PRU00042"/>
    </source>
</evidence>
<dbReference type="PROSITE" id="PS50157">
    <property type="entry name" value="ZINC_FINGER_C2H2_2"/>
    <property type="match status" value="1"/>
</dbReference>
<gene>
    <name evidence="7" type="ORF">TCAL_17434</name>
</gene>
<dbReference type="Gene3D" id="3.30.160.60">
    <property type="entry name" value="Classic Zinc Finger"/>
    <property type="match status" value="1"/>
</dbReference>
<proteinExistence type="inferred from homology"/>
<keyword evidence="4" id="KW-0862">Zinc</keyword>
<evidence type="ECO:0000313" key="8">
    <source>
        <dbReference type="Proteomes" id="UP000318571"/>
    </source>
</evidence>
<dbReference type="InterPro" id="IPR051520">
    <property type="entry name" value="Elbow/Noc_ZnFinger"/>
</dbReference>
<evidence type="ECO:0000259" key="6">
    <source>
        <dbReference type="PROSITE" id="PS50157"/>
    </source>
</evidence>
<keyword evidence="2" id="KW-0479">Metal-binding</keyword>